<comment type="function">
    <text evidence="1">Subunit of the oligosaccharyl transferase (OST) complex that catalyzes the initial transfer of a defined glycan (Glc(3)Man(9)GlcNAc(2) in eukaryotes) from the lipid carrier dolichol-pyrophosphate to an asparagine residue within an Asn-X-Ser/Thr consensus motif in nascent polypeptide chains, the first step in protein N-glycosylation. N-glycosylation occurs cotranslationally and the complex associates with the Sec61 complex at the channel-forming translocon complex that mediates protein translocation across the endoplasmic reticulum (ER). All subunits are required for a maximal enzyme activity.</text>
</comment>
<evidence type="ECO:0000256" key="9">
    <source>
        <dbReference type="SAM" id="Phobius"/>
    </source>
</evidence>
<name>F8P4E0_SERL9</name>
<protein>
    <recommendedName>
        <fullName evidence="12">Oligosaccharyl transferase subunit OST3/OST6 family</fullName>
    </recommendedName>
</protein>
<evidence type="ECO:0000256" key="1">
    <source>
        <dbReference type="ARBA" id="ARBA00002791"/>
    </source>
</evidence>
<dbReference type="Pfam" id="PF04756">
    <property type="entry name" value="OST3_OST6"/>
    <property type="match status" value="1"/>
</dbReference>
<gene>
    <name evidence="11" type="ORF">SERLADRAFT_473881</name>
</gene>
<evidence type="ECO:0000256" key="10">
    <source>
        <dbReference type="SAM" id="SignalP"/>
    </source>
</evidence>
<keyword evidence="7 9" id="KW-1133">Transmembrane helix</keyword>
<evidence type="ECO:0000256" key="2">
    <source>
        <dbReference type="ARBA" id="ARBA00004477"/>
    </source>
</evidence>
<evidence type="ECO:0000313" key="11">
    <source>
        <dbReference type="EMBL" id="EGO21478.1"/>
    </source>
</evidence>
<evidence type="ECO:0000256" key="8">
    <source>
        <dbReference type="ARBA" id="ARBA00023136"/>
    </source>
</evidence>
<organism>
    <name type="scientific">Serpula lacrymans var. lacrymans (strain S7.9)</name>
    <name type="common">Dry rot fungus</name>
    <dbReference type="NCBI Taxonomy" id="578457"/>
    <lineage>
        <taxon>Eukaryota</taxon>
        <taxon>Fungi</taxon>
        <taxon>Dikarya</taxon>
        <taxon>Basidiomycota</taxon>
        <taxon>Agaricomycotina</taxon>
        <taxon>Agaricomycetes</taxon>
        <taxon>Agaricomycetidae</taxon>
        <taxon>Boletales</taxon>
        <taxon>Coniophorineae</taxon>
        <taxon>Serpulaceae</taxon>
        <taxon>Serpula</taxon>
    </lineage>
</organism>
<feature type="transmembrane region" description="Helical" evidence="9">
    <location>
        <begin position="282"/>
        <end position="302"/>
    </location>
</feature>
<comment type="similarity">
    <text evidence="3">Belongs to the OST3/OST6 family.</text>
</comment>
<keyword evidence="6" id="KW-0256">Endoplasmic reticulum</keyword>
<keyword evidence="8 9" id="KW-0472">Membrane</keyword>
<feature type="chain" id="PRO_5003376577" description="Oligosaccharyl transferase subunit OST3/OST6 family" evidence="10">
    <location>
        <begin position="19"/>
        <end position="313"/>
    </location>
</feature>
<dbReference type="PANTHER" id="PTHR12692">
    <property type="entry name" value="DOLICHYL-DIPHOSPHOOLIGOSACCHARIDE--PROTEIN GLYCOSYLTRANSFERASE-RELATED"/>
    <property type="match status" value="1"/>
</dbReference>
<reference evidence="11" key="1">
    <citation type="submission" date="2011-04" db="EMBL/GenBank/DDBJ databases">
        <title>Evolution of plant cell wall degrading machinery underlies the functional diversity of forest fungi.</title>
        <authorList>
            <consortium name="US DOE Joint Genome Institute (JGI-PGF)"/>
            <person name="Eastwood D.C."/>
            <person name="Floudas D."/>
            <person name="Binder M."/>
            <person name="Majcherczyk A."/>
            <person name="Schneider P."/>
            <person name="Aerts A."/>
            <person name="Asiegbu F.O."/>
            <person name="Baker S.E."/>
            <person name="Barry K."/>
            <person name="Bendiksby M."/>
            <person name="Blumentritt M."/>
            <person name="Coutinho P.M."/>
            <person name="Cullen D."/>
            <person name="Cullen D."/>
            <person name="Gathman A."/>
            <person name="Goodell B."/>
            <person name="Henrissat B."/>
            <person name="Ihrmark K."/>
            <person name="Kauserud H."/>
            <person name="Kohler A."/>
            <person name="LaButti K."/>
            <person name="Lapidus A."/>
            <person name="Lavin J.L."/>
            <person name="Lee Y.-H."/>
            <person name="Lindquist E."/>
            <person name="Lilly W."/>
            <person name="Lucas S."/>
            <person name="Morin E."/>
            <person name="Murat C."/>
            <person name="Oguiza J.A."/>
            <person name="Park J."/>
            <person name="Pisabarro A.G."/>
            <person name="Riley R."/>
            <person name="Rosling A."/>
            <person name="Salamov A."/>
            <person name="Schmidt O."/>
            <person name="Schmutz J."/>
            <person name="Skrede I."/>
            <person name="Stenlid J."/>
            <person name="Wiebenga A."/>
            <person name="Xie X."/>
            <person name="Kues U."/>
            <person name="Hibbett D.S."/>
            <person name="Hoffmeister D."/>
            <person name="Hogberg N."/>
            <person name="Martin F."/>
            <person name="Grigoriev I.V."/>
            <person name="Watkinson S.C."/>
        </authorList>
    </citation>
    <scope>NUCLEOTIDE SEQUENCE</scope>
    <source>
        <strain evidence="11">S7.9</strain>
    </source>
</reference>
<dbReference type="GeneID" id="18820385"/>
<evidence type="ECO:0000256" key="4">
    <source>
        <dbReference type="ARBA" id="ARBA00022692"/>
    </source>
</evidence>
<proteinExistence type="inferred from homology"/>
<sequence length="313" mass="35069">MFWPILALLYLPICLVAAKKSPQEQLVDLAAAGNGVIRLDEHSFDLLTTPQRNWTAAIHFTAMNKRMKCTPCKEFDPSWVEVAKAWTTVPKAERDNHFFGTLDFDDASVVFQKLSLASAPVVQVYPATEGPRSTGRTIPYKYDFSHGFGAEPLANQLSNHTPVPIPYKVPIDWARWGSVAALIPIITLLFRFISPALKSRWVWAAGTIVISLVMTSGYMFTRIRGSPYAGPNGEWIAQGYSNQFGQEVQVVAMIYGVAGAAVLMLTIVTPYQMSPPRQRMQIYLWTAVNLIMFSILVSLFRVKNRGYPFKLLF</sequence>
<dbReference type="EMBL" id="GL945438">
    <property type="protein sequence ID" value="EGO21478.1"/>
    <property type="molecule type" value="Genomic_DNA"/>
</dbReference>
<evidence type="ECO:0000256" key="3">
    <source>
        <dbReference type="ARBA" id="ARBA00009561"/>
    </source>
</evidence>
<dbReference type="KEGG" id="sla:SERLADRAFT_473881"/>
<dbReference type="AlphaFoldDB" id="F8P4E0"/>
<feature type="transmembrane region" description="Helical" evidence="9">
    <location>
        <begin position="201"/>
        <end position="220"/>
    </location>
</feature>
<dbReference type="OrthoDB" id="67566at2759"/>
<feature type="signal peptide" evidence="10">
    <location>
        <begin position="1"/>
        <end position="18"/>
    </location>
</feature>
<keyword evidence="5 10" id="KW-0732">Signal</keyword>
<feature type="transmembrane region" description="Helical" evidence="9">
    <location>
        <begin position="173"/>
        <end position="194"/>
    </location>
</feature>
<accession>F8P4E0</accession>
<dbReference type="GO" id="GO:0008250">
    <property type="term" value="C:oligosaccharyltransferase complex"/>
    <property type="evidence" value="ECO:0007669"/>
    <property type="project" value="TreeGrafter"/>
</dbReference>
<dbReference type="HOGENOM" id="CLU_052855_1_2_1"/>
<dbReference type="SUPFAM" id="SSF52833">
    <property type="entry name" value="Thioredoxin-like"/>
    <property type="match status" value="1"/>
</dbReference>
<dbReference type="InterPro" id="IPR021149">
    <property type="entry name" value="OligosaccharylTrfase_OST3/OST6"/>
</dbReference>
<feature type="transmembrane region" description="Helical" evidence="9">
    <location>
        <begin position="250"/>
        <end position="270"/>
    </location>
</feature>
<dbReference type="RefSeq" id="XP_007321264.1">
    <property type="nucleotide sequence ID" value="XM_007321202.1"/>
</dbReference>
<dbReference type="Proteomes" id="UP000008064">
    <property type="component" value="Unassembled WGS sequence"/>
</dbReference>
<evidence type="ECO:0000256" key="6">
    <source>
        <dbReference type="ARBA" id="ARBA00022824"/>
    </source>
</evidence>
<dbReference type="GO" id="GO:0018279">
    <property type="term" value="P:protein N-linked glycosylation via asparagine"/>
    <property type="evidence" value="ECO:0007669"/>
    <property type="project" value="TreeGrafter"/>
</dbReference>
<evidence type="ECO:0000256" key="7">
    <source>
        <dbReference type="ARBA" id="ARBA00022989"/>
    </source>
</evidence>
<evidence type="ECO:0000256" key="5">
    <source>
        <dbReference type="ARBA" id="ARBA00022729"/>
    </source>
</evidence>
<comment type="subcellular location">
    <subcellularLocation>
        <location evidence="2">Endoplasmic reticulum membrane</location>
        <topology evidence="2">Multi-pass membrane protein</topology>
    </subcellularLocation>
</comment>
<dbReference type="InterPro" id="IPR036249">
    <property type="entry name" value="Thioredoxin-like_sf"/>
</dbReference>
<keyword evidence="4 9" id="KW-0812">Transmembrane</keyword>
<evidence type="ECO:0008006" key="12">
    <source>
        <dbReference type="Google" id="ProtNLM"/>
    </source>
</evidence>
<dbReference type="PANTHER" id="PTHR12692:SF0">
    <property type="entry name" value="GH11935P"/>
    <property type="match status" value="1"/>
</dbReference>
<dbReference type="Gene3D" id="3.40.30.10">
    <property type="entry name" value="Glutaredoxin"/>
    <property type="match status" value="1"/>
</dbReference>